<dbReference type="OrthoDB" id="9781066at2"/>
<dbReference type="EMBL" id="FOLQ01000001">
    <property type="protein sequence ID" value="SFC33782.1"/>
    <property type="molecule type" value="Genomic_DNA"/>
</dbReference>
<dbReference type="Pfam" id="PF20628">
    <property type="entry name" value="Dyp_perox_C"/>
    <property type="match status" value="1"/>
</dbReference>
<dbReference type="RefSeq" id="WP_093823275.1">
    <property type="nucleotide sequence ID" value="NZ_FOLQ01000001.1"/>
</dbReference>
<evidence type="ECO:0000256" key="2">
    <source>
        <dbReference type="ARBA" id="ARBA00022559"/>
    </source>
</evidence>
<protein>
    <submittedName>
        <fullName evidence="9">Dyp-type peroxidase family</fullName>
    </submittedName>
</protein>
<dbReference type="InterPro" id="IPR048328">
    <property type="entry name" value="Dyp_perox_C"/>
</dbReference>
<sequence length="478" mass="53480">MKPVNPKLFATDRILKNLQGNTIKGHGRDHTTHIFIHFDADCLSAAKDWIRSFSEDTITSAKKQLEEREAFNKDNTKVGDLFASLFLSAAGYEALGFTDVHTKFSDQGFKAGLKARRTETNDPEPQEWEKGYRAEIHAMILLADDDLTRMGIFTKGLLDIVDKFSRINVVEYGNAIRNSEKEGIEHFGYVDGTSQPLFLQDEIEAYEQLHGVKLSPPSDNLKFDPSADTDLILIPDPYVAPNPEKPALGSYFVFRKLEQNVRAFKEAEKKIGKQLFPNLGDESKRELAGAYLVGRFEDGSPVLLDDEDSIPNSAHFNNFDYASDPSGGRCPHFAHVRKANPRRDAFDKSRTMARRGIPFGHRDVDTELDPIPAQTPINGVGLLFMSYQASIENQFEFIQRDWANNAAFPADSTGIDPIIGQSAVTATPAERSSDRSYQFPQTYVTPSPTIPAQFDQFVTMKGGEYFFAPSITFLKSLV</sequence>
<evidence type="ECO:0000256" key="6">
    <source>
        <dbReference type="ARBA" id="ARBA00023002"/>
    </source>
</evidence>
<dbReference type="PANTHER" id="PTHR30521:SF4">
    <property type="entry name" value="DEFERROCHELATASE"/>
    <property type="match status" value="1"/>
</dbReference>
<dbReference type="PANTHER" id="PTHR30521">
    <property type="entry name" value="DEFERROCHELATASE/PEROXIDASE"/>
    <property type="match status" value="1"/>
</dbReference>
<evidence type="ECO:0000256" key="1">
    <source>
        <dbReference type="ARBA" id="ARBA00001970"/>
    </source>
</evidence>
<evidence type="ECO:0000313" key="10">
    <source>
        <dbReference type="Proteomes" id="UP000198598"/>
    </source>
</evidence>
<keyword evidence="7" id="KW-0408">Iron</keyword>
<evidence type="ECO:0000256" key="4">
    <source>
        <dbReference type="ARBA" id="ARBA00022723"/>
    </source>
</evidence>
<dbReference type="InterPro" id="IPR006314">
    <property type="entry name" value="Dyp_peroxidase"/>
</dbReference>
<name>A0A1I1IDL2_9BACT</name>
<evidence type="ECO:0000256" key="3">
    <source>
        <dbReference type="ARBA" id="ARBA00022617"/>
    </source>
</evidence>
<keyword evidence="10" id="KW-1185">Reference proteome</keyword>
<keyword evidence="6" id="KW-0560">Oxidoreductase</keyword>
<reference evidence="9 10" key="1">
    <citation type="submission" date="2016-10" db="EMBL/GenBank/DDBJ databases">
        <authorList>
            <person name="de Groot N.N."/>
        </authorList>
    </citation>
    <scope>NUCLEOTIDE SEQUENCE [LARGE SCALE GENOMIC DNA]</scope>
    <source>
        <strain evidence="9 10">DSM 26130</strain>
    </source>
</reference>
<evidence type="ECO:0000259" key="8">
    <source>
        <dbReference type="Pfam" id="PF20628"/>
    </source>
</evidence>
<dbReference type="InterPro" id="IPR011008">
    <property type="entry name" value="Dimeric_a/b-barrel"/>
</dbReference>
<dbReference type="GO" id="GO:0046872">
    <property type="term" value="F:metal ion binding"/>
    <property type="evidence" value="ECO:0007669"/>
    <property type="project" value="UniProtKB-KW"/>
</dbReference>
<dbReference type="Proteomes" id="UP000198598">
    <property type="component" value="Unassembled WGS sequence"/>
</dbReference>
<organism evidence="9 10">
    <name type="scientific">Spirosoma endophyticum</name>
    <dbReference type="NCBI Taxonomy" id="662367"/>
    <lineage>
        <taxon>Bacteria</taxon>
        <taxon>Pseudomonadati</taxon>
        <taxon>Bacteroidota</taxon>
        <taxon>Cytophagia</taxon>
        <taxon>Cytophagales</taxon>
        <taxon>Cytophagaceae</taxon>
        <taxon>Spirosoma</taxon>
    </lineage>
</organism>
<dbReference type="PROSITE" id="PS51404">
    <property type="entry name" value="DYP_PEROXIDASE"/>
    <property type="match status" value="1"/>
</dbReference>
<dbReference type="NCBIfam" id="TIGR01413">
    <property type="entry name" value="Dyp_perox_fam"/>
    <property type="match status" value="1"/>
</dbReference>
<feature type="domain" description="Dyp-type peroxidase C-terminal" evidence="8">
    <location>
        <begin position="242"/>
        <end position="403"/>
    </location>
</feature>
<comment type="cofactor">
    <cofactor evidence="1">
        <name>heme b</name>
        <dbReference type="ChEBI" id="CHEBI:60344"/>
    </cofactor>
</comment>
<dbReference type="GO" id="GO:0020037">
    <property type="term" value="F:heme binding"/>
    <property type="evidence" value="ECO:0007669"/>
    <property type="project" value="InterPro"/>
</dbReference>
<keyword evidence="5" id="KW-0732">Signal</keyword>
<proteinExistence type="predicted"/>
<evidence type="ECO:0000256" key="5">
    <source>
        <dbReference type="ARBA" id="ARBA00022729"/>
    </source>
</evidence>
<dbReference type="SUPFAM" id="SSF54909">
    <property type="entry name" value="Dimeric alpha+beta barrel"/>
    <property type="match status" value="1"/>
</dbReference>
<accession>A0A1I1IDL2</accession>
<dbReference type="STRING" id="662367.SAMN05216167_101905"/>
<keyword evidence="4" id="KW-0479">Metal-binding</keyword>
<dbReference type="AlphaFoldDB" id="A0A1I1IDL2"/>
<dbReference type="GO" id="GO:0005829">
    <property type="term" value="C:cytosol"/>
    <property type="evidence" value="ECO:0007669"/>
    <property type="project" value="TreeGrafter"/>
</dbReference>
<keyword evidence="3" id="KW-0349">Heme</keyword>
<keyword evidence="2 9" id="KW-0575">Peroxidase</keyword>
<gene>
    <name evidence="9" type="ORF">SAMN05216167_101905</name>
</gene>
<evidence type="ECO:0000256" key="7">
    <source>
        <dbReference type="ARBA" id="ARBA00023004"/>
    </source>
</evidence>
<evidence type="ECO:0000313" key="9">
    <source>
        <dbReference type="EMBL" id="SFC33782.1"/>
    </source>
</evidence>
<dbReference type="GO" id="GO:0004601">
    <property type="term" value="F:peroxidase activity"/>
    <property type="evidence" value="ECO:0007669"/>
    <property type="project" value="UniProtKB-KW"/>
</dbReference>